<name>A0A267G3R9_9PLAT</name>
<proteinExistence type="predicted"/>
<evidence type="ECO:0000256" key="1">
    <source>
        <dbReference type="SAM" id="MobiDB-lite"/>
    </source>
</evidence>
<dbReference type="EMBL" id="NIVC01000607">
    <property type="protein sequence ID" value="PAA79939.1"/>
    <property type="molecule type" value="Genomic_DNA"/>
</dbReference>
<sequence length="283" mass="31479">MPTESERHEVGQQAALHLERMIALRNSGRATQLEHLELEGPSALGGHFPHSDWFRSTGARDIDEKQCISLPKNGLRISALDEWLPFKPYGLTFLLPLSDAVVQMFSDQAVKLRKLARLMECAVELKRSALLRKRRGSAGWVKFAKIFIQGATIKSIMTMDALMQQQFPVYQSRKQQNLVATQSDGQQTTCCLFLSESVPDHANLLIGNQRTGPTRPKFGALRLRQKFEPKQSAAGSAERVHNEKRASLGISEPGRSGGFAKASDFLYLRCPAGRTAAASEVRY</sequence>
<keyword evidence="3" id="KW-1185">Reference proteome</keyword>
<feature type="region of interest" description="Disordered" evidence="1">
    <location>
        <begin position="229"/>
        <end position="251"/>
    </location>
</feature>
<dbReference type="AlphaFoldDB" id="A0A267G3R9"/>
<protein>
    <submittedName>
        <fullName evidence="2">Uncharacterized protein</fullName>
    </submittedName>
</protein>
<comment type="caution">
    <text evidence="2">The sequence shown here is derived from an EMBL/GenBank/DDBJ whole genome shotgun (WGS) entry which is preliminary data.</text>
</comment>
<dbReference type="Proteomes" id="UP000215902">
    <property type="component" value="Unassembled WGS sequence"/>
</dbReference>
<evidence type="ECO:0000313" key="2">
    <source>
        <dbReference type="EMBL" id="PAA79939.1"/>
    </source>
</evidence>
<gene>
    <name evidence="2" type="ORF">BOX15_Mlig034150g3</name>
</gene>
<reference evidence="2 3" key="1">
    <citation type="submission" date="2017-06" db="EMBL/GenBank/DDBJ databases">
        <title>A platform for efficient transgenesis in Macrostomum lignano, a flatworm model organism for stem cell research.</title>
        <authorList>
            <person name="Berezikov E."/>
        </authorList>
    </citation>
    <scope>NUCLEOTIDE SEQUENCE [LARGE SCALE GENOMIC DNA]</scope>
    <source>
        <strain evidence="2">DV1</strain>
        <tissue evidence="2">Whole organism</tissue>
    </source>
</reference>
<accession>A0A267G3R9</accession>
<organism evidence="2 3">
    <name type="scientific">Macrostomum lignano</name>
    <dbReference type="NCBI Taxonomy" id="282301"/>
    <lineage>
        <taxon>Eukaryota</taxon>
        <taxon>Metazoa</taxon>
        <taxon>Spiralia</taxon>
        <taxon>Lophotrochozoa</taxon>
        <taxon>Platyhelminthes</taxon>
        <taxon>Rhabditophora</taxon>
        <taxon>Macrostomorpha</taxon>
        <taxon>Macrostomida</taxon>
        <taxon>Macrostomidae</taxon>
        <taxon>Macrostomum</taxon>
    </lineage>
</organism>
<evidence type="ECO:0000313" key="3">
    <source>
        <dbReference type="Proteomes" id="UP000215902"/>
    </source>
</evidence>